<dbReference type="EMBL" id="AVOT02024093">
    <property type="protein sequence ID" value="MBW0514570.1"/>
    <property type="molecule type" value="Genomic_DNA"/>
</dbReference>
<accession>A0A9Q3HU89</accession>
<dbReference type="AlphaFoldDB" id="A0A9Q3HU89"/>
<reference evidence="1" key="1">
    <citation type="submission" date="2021-03" db="EMBL/GenBank/DDBJ databases">
        <title>Draft genome sequence of rust myrtle Austropuccinia psidii MF-1, a brazilian biotype.</title>
        <authorList>
            <person name="Quecine M.C."/>
            <person name="Pachon D.M.R."/>
            <person name="Bonatelli M.L."/>
            <person name="Correr F.H."/>
            <person name="Franceschini L.M."/>
            <person name="Leite T.F."/>
            <person name="Margarido G.R.A."/>
            <person name="Almeida C.A."/>
            <person name="Ferrarezi J.A."/>
            <person name="Labate C.A."/>
        </authorList>
    </citation>
    <scope>NUCLEOTIDE SEQUENCE</scope>
    <source>
        <strain evidence="1">MF-1</strain>
    </source>
</reference>
<keyword evidence="2" id="KW-1185">Reference proteome</keyword>
<name>A0A9Q3HU89_9BASI</name>
<evidence type="ECO:0000313" key="2">
    <source>
        <dbReference type="Proteomes" id="UP000765509"/>
    </source>
</evidence>
<dbReference type="Proteomes" id="UP000765509">
    <property type="component" value="Unassembled WGS sequence"/>
</dbReference>
<sequence>MLTRPHPPPDETPTLPPHFCPHHSLAFHTPGTYHLYAPEVPSPLLTLLHPHLIFLLAYNPYATVGPSSYASDAALTPPYTSLHLPNPIFRLPSLCSWSAFPTCL</sequence>
<protein>
    <submittedName>
        <fullName evidence="1">Uncharacterized protein</fullName>
    </submittedName>
</protein>
<proteinExistence type="predicted"/>
<gene>
    <name evidence="1" type="ORF">O181_054285</name>
</gene>
<organism evidence="1 2">
    <name type="scientific">Austropuccinia psidii MF-1</name>
    <dbReference type="NCBI Taxonomy" id="1389203"/>
    <lineage>
        <taxon>Eukaryota</taxon>
        <taxon>Fungi</taxon>
        <taxon>Dikarya</taxon>
        <taxon>Basidiomycota</taxon>
        <taxon>Pucciniomycotina</taxon>
        <taxon>Pucciniomycetes</taxon>
        <taxon>Pucciniales</taxon>
        <taxon>Sphaerophragmiaceae</taxon>
        <taxon>Austropuccinia</taxon>
    </lineage>
</organism>
<comment type="caution">
    <text evidence="1">The sequence shown here is derived from an EMBL/GenBank/DDBJ whole genome shotgun (WGS) entry which is preliminary data.</text>
</comment>
<evidence type="ECO:0000313" key="1">
    <source>
        <dbReference type="EMBL" id="MBW0514570.1"/>
    </source>
</evidence>